<organism evidence="3 4">
    <name type="scientific">Saccoglossus kowalevskii</name>
    <name type="common">Acorn worm</name>
    <dbReference type="NCBI Taxonomy" id="10224"/>
    <lineage>
        <taxon>Eukaryota</taxon>
        <taxon>Metazoa</taxon>
        <taxon>Hemichordata</taxon>
        <taxon>Enteropneusta</taxon>
        <taxon>Harrimaniidae</taxon>
        <taxon>Saccoglossus</taxon>
    </lineage>
</organism>
<sequence length="288" mass="33590">MSEESDQYNISNCPTYQRIEFHVMDILNQSLSDITSTETEFNHALAVWHDFIRDLIQHRRDNPPEVDEDWTFIDNLMKNSTTEKQLLSDVITYFIAGFHAITFTLVWAIYYMCKDQSVQAKLHEELLRVLGQDQNVNHMNKKQLQYMSQVIDESMRCSLIAPFGARVNNKIDMTIQGYTIPKGTPVMLAFGVVHHDEKIWPDPERFDPGRFSLERCRKRHALAFTPFGFAGKRKCPAFRLSYAEITVFLSTFCRKFKFQLVEGQTIDKTYGLITRPNNDVWITVTARE</sequence>
<keyword evidence="2" id="KW-0812">Transmembrane</keyword>
<dbReference type="InterPro" id="IPR052666">
    <property type="entry name" value="CYP450_20A1-like"/>
</dbReference>
<evidence type="ECO:0000313" key="4">
    <source>
        <dbReference type="RefSeq" id="XP_006824109.1"/>
    </source>
</evidence>
<dbReference type="PANTHER" id="PTHR24280">
    <property type="entry name" value="CYTOCHROME P450 20A1"/>
    <property type="match status" value="1"/>
</dbReference>
<keyword evidence="3" id="KW-1185">Reference proteome</keyword>
<keyword evidence="2" id="KW-1133">Transmembrane helix</keyword>
<evidence type="ECO:0000256" key="1">
    <source>
        <dbReference type="ARBA" id="ARBA00010617"/>
    </source>
</evidence>
<reference evidence="4" key="1">
    <citation type="submission" date="2025-08" db="UniProtKB">
        <authorList>
            <consortium name="RefSeq"/>
        </authorList>
    </citation>
    <scope>IDENTIFICATION</scope>
    <source>
        <tissue evidence="4">Testes</tissue>
    </source>
</reference>
<dbReference type="PANTHER" id="PTHR24280:SF4">
    <property type="entry name" value="CYTOCHROME P450 20A1"/>
    <property type="match status" value="1"/>
</dbReference>
<dbReference type="InterPro" id="IPR001128">
    <property type="entry name" value="Cyt_P450"/>
</dbReference>
<dbReference type="Pfam" id="PF00067">
    <property type="entry name" value="p450"/>
    <property type="match status" value="1"/>
</dbReference>
<evidence type="ECO:0000256" key="2">
    <source>
        <dbReference type="SAM" id="Phobius"/>
    </source>
</evidence>
<dbReference type="GeneID" id="102808371"/>
<proteinExistence type="inferred from homology"/>
<dbReference type="SUPFAM" id="SSF48264">
    <property type="entry name" value="Cytochrome P450"/>
    <property type="match status" value="1"/>
</dbReference>
<name>A0ABM0MVR8_SACKO</name>
<dbReference type="Gene3D" id="1.10.630.10">
    <property type="entry name" value="Cytochrome P450"/>
    <property type="match status" value="1"/>
</dbReference>
<gene>
    <name evidence="4" type="primary">LOC102808371</name>
</gene>
<evidence type="ECO:0000313" key="3">
    <source>
        <dbReference type="Proteomes" id="UP000694865"/>
    </source>
</evidence>
<dbReference type="InterPro" id="IPR002401">
    <property type="entry name" value="Cyt_P450_E_grp-I"/>
</dbReference>
<protein>
    <submittedName>
        <fullName evidence="4">Cytochrome P450 20A1-like</fullName>
    </submittedName>
</protein>
<dbReference type="RefSeq" id="XP_006824109.1">
    <property type="nucleotide sequence ID" value="XM_006824046.1"/>
</dbReference>
<dbReference type="PRINTS" id="PR00463">
    <property type="entry name" value="EP450I"/>
</dbReference>
<dbReference type="InterPro" id="IPR036396">
    <property type="entry name" value="Cyt_P450_sf"/>
</dbReference>
<accession>A0ABM0MVR8</accession>
<feature type="transmembrane region" description="Helical" evidence="2">
    <location>
        <begin position="90"/>
        <end position="113"/>
    </location>
</feature>
<keyword evidence="2" id="KW-0472">Membrane</keyword>
<dbReference type="Proteomes" id="UP000694865">
    <property type="component" value="Unplaced"/>
</dbReference>
<dbReference type="CDD" id="cd00302">
    <property type="entry name" value="cytochrome_P450"/>
    <property type="match status" value="1"/>
</dbReference>
<comment type="similarity">
    <text evidence="1">Belongs to the cytochrome P450 family.</text>
</comment>